<evidence type="ECO:0000256" key="1">
    <source>
        <dbReference type="SAM" id="MobiDB-lite"/>
    </source>
</evidence>
<gene>
    <name evidence="2" type="ORF">K491DRAFT_676606</name>
</gene>
<protein>
    <submittedName>
        <fullName evidence="2">Uncharacterized protein</fullName>
    </submittedName>
</protein>
<feature type="region of interest" description="Disordered" evidence="1">
    <location>
        <begin position="127"/>
        <end position="158"/>
    </location>
</feature>
<feature type="region of interest" description="Disordered" evidence="1">
    <location>
        <begin position="23"/>
        <end position="45"/>
    </location>
</feature>
<accession>A0A6A6TE95</accession>
<dbReference type="Proteomes" id="UP000799324">
    <property type="component" value="Unassembled WGS sequence"/>
</dbReference>
<sequence>MVRIVILQPADHDSRLTLRRVRNKGPTQRRERESGAPVSDPVTPSSIDSVSLEVFCCRDRVFIPRDKYSLKQDSTRSKVMTSVSAVQENRLQWDVEGQLAKTKLTEPTKPLDPDDIASVLNSVLRKTTSTQSAPPHCTNPNPTGDNSSHLIPNNHPPTRTEAQYAGTTHLRMSHLFVRRLPPSRPAEQSRRAAYNKVADVLPALPAFDHLPDSEPHAAALIHLSGGSERASLRERNAYAVPTAAQQSKVAERQAVANGLNSAWNAPGMPIGIWKQRVQLSTLAARRFAGGMGMCRKGSESSQEVLRVYHDELVRLGEQRQNG</sequence>
<keyword evidence="3" id="KW-1185">Reference proteome</keyword>
<organism evidence="2 3">
    <name type="scientific">Lophiostoma macrostomum CBS 122681</name>
    <dbReference type="NCBI Taxonomy" id="1314788"/>
    <lineage>
        <taxon>Eukaryota</taxon>
        <taxon>Fungi</taxon>
        <taxon>Dikarya</taxon>
        <taxon>Ascomycota</taxon>
        <taxon>Pezizomycotina</taxon>
        <taxon>Dothideomycetes</taxon>
        <taxon>Pleosporomycetidae</taxon>
        <taxon>Pleosporales</taxon>
        <taxon>Lophiostomataceae</taxon>
        <taxon>Lophiostoma</taxon>
    </lineage>
</organism>
<evidence type="ECO:0000313" key="2">
    <source>
        <dbReference type="EMBL" id="KAF2658170.1"/>
    </source>
</evidence>
<dbReference type="EMBL" id="MU004317">
    <property type="protein sequence ID" value="KAF2658170.1"/>
    <property type="molecule type" value="Genomic_DNA"/>
</dbReference>
<name>A0A6A6TE95_9PLEO</name>
<proteinExistence type="predicted"/>
<evidence type="ECO:0000313" key="3">
    <source>
        <dbReference type="Proteomes" id="UP000799324"/>
    </source>
</evidence>
<dbReference type="AlphaFoldDB" id="A0A6A6TE95"/>
<reference evidence="2" key="1">
    <citation type="journal article" date="2020" name="Stud. Mycol.">
        <title>101 Dothideomycetes genomes: a test case for predicting lifestyles and emergence of pathogens.</title>
        <authorList>
            <person name="Haridas S."/>
            <person name="Albert R."/>
            <person name="Binder M."/>
            <person name="Bloem J."/>
            <person name="Labutti K."/>
            <person name="Salamov A."/>
            <person name="Andreopoulos B."/>
            <person name="Baker S."/>
            <person name="Barry K."/>
            <person name="Bills G."/>
            <person name="Bluhm B."/>
            <person name="Cannon C."/>
            <person name="Castanera R."/>
            <person name="Culley D."/>
            <person name="Daum C."/>
            <person name="Ezra D."/>
            <person name="Gonzalez J."/>
            <person name="Henrissat B."/>
            <person name="Kuo A."/>
            <person name="Liang C."/>
            <person name="Lipzen A."/>
            <person name="Lutzoni F."/>
            <person name="Magnuson J."/>
            <person name="Mondo S."/>
            <person name="Nolan M."/>
            <person name="Ohm R."/>
            <person name="Pangilinan J."/>
            <person name="Park H.-J."/>
            <person name="Ramirez L."/>
            <person name="Alfaro M."/>
            <person name="Sun H."/>
            <person name="Tritt A."/>
            <person name="Yoshinaga Y."/>
            <person name="Zwiers L.-H."/>
            <person name="Turgeon B."/>
            <person name="Goodwin S."/>
            <person name="Spatafora J."/>
            <person name="Crous P."/>
            <person name="Grigoriev I."/>
        </authorList>
    </citation>
    <scope>NUCLEOTIDE SEQUENCE</scope>
    <source>
        <strain evidence="2">CBS 122681</strain>
    </source>
</reference>